<keyword evidence="2 7" id="KW-0479">Metal-binding</keyword>
<dbReference type="Pfam" id="PF05995">
    <property type="entry name" value="CDO_I"/>
    <property type="match status" value="1"/>
</dbReference>
<evidence type="ECO:0000256" key="7">
    <source>
        <dbReference type="PIRSR" id="PIRSR610300-51"/>
    </source>
</evidence>
<dbReference type="GO" id="GO:0017172">
    <property type="term" value="F:cysteine dioxygenase activity"/>
    <property type="evidence" value="ECO:0007669"/>
    <property type="project" value="TreeGrafter"/>
</dbReference>
<reference evidence="8 9" key="1">
    <citation type="submission" date="2019-08" db="EMBL/GenBank/DDBJ databases">
        <title>Genomes of Subsaximicrobium wynnwilliamsii strains.</title>
        <authorList>
            <person name="Bowman J.P."/>
        </authorList>
    </citation>
    <scope>NUCLEOTIDE SEQUENCE [LARGE SCALE GENOMIC DNA]</scope>
    <source>
        <strain evidence="8 9">2-80-2</strain>
    </source>
</reference>
<evidence type="ECO:0000256" key="2">
    <source>
        <dbReference type="ARBA" id="ARBA00022723"/>
    </source>
</evidence>
<feature type="binding site" evidence="7">
    <location>
        <position position="127"/>
    </location>
    <ligand>
        <name>Fe cation</name>
        <dbReference type="ChEBI" id="CHEBI:24875"/>
        <note>catalytic</note>
    </ligand>
</feature>
<dbReference type="AlphaFoldDB" id="A0A5C6ZFU0"/>
<evidence type="ECO:0000256" key="4">
    <source>
        <dbReference type="ARBA" id="ARBA00023002"/>
    </source>
</evidence>
<dbReference type="CDD" id="cd10548">
    <property type="entry name" value="cupin_CDO"/>
    <property type="match status" value="1"/>
</dbReference>
<evidence type="ECO:0000256" key="3">
    <source>
        <dbReference type="ARBA" id="ARBA00022964"/>
    </source>
</evidence>
<proteinExistence type="inferred from homology"/>
<feature type="cross-link" description="3'-(S-cysteinyl)-tyrosine (Cys-Tyr)" evidence="6">
    <location>
        <begin position="82"/>
        <end position="143"/>
    </location>
</feature>
<dbReference type="InterPro" id="IPR014710">
    <property type="entry name" value="RmlC-like_jellyroll"/>
</dbReference>
<keyword evidence="6" id="KW-0883">Thioether bond</keyword>
<evidence type="ECO:0000256" key="6">
    <source>
        <dbReference type="PIRSR" id="PIRSR610300-50"/>
    </source>
</evidence>
<keyword evidence="4" id="KW-0560">Oxidoreductase</keyword>
<protein>
    <recommendedName>
        <fullName evidence="10">Cysteine dioxygenase</fullName>
    </recommendedName>
</protein>
<dbReference type="GO" id="GO:0019448">
    <property type="term" value="P:L-cysteine catabolic process"/>
    <property type="evidence" value="ECO:0007669"/>
    <property type="project" value="TreeGrafter"/>
</dbReference>
<evidence type="ECO:0000313" key="9">
    <source>
        <dbReference type="Proteomes" id="UP000321578"/>
    </source>
</evidence>
<gene>
    <name evidence="8" type="ORF">ESY86_16535</name>
</gene>
<keyword evidence="5 7" id="KW-0408">Iron</keyword>
<evidence type="ECO:0008006" key="10">
    <source>
        <dbReference type="Google" id="ProtNLM"/>
    </source>
</evidence>
<dbReference type="InterPro" id="IPR010300">
    <property type="entry name" value="CDO_1"/>
</dbReference>
<keyword evidence="9" id="KW-1185">Reference proteome</keyword>
<accession>A0A5C6ZFU0</accession>
<name>A0A5C6ZFU0_9FLAO</name>
<keyword evidence="3" id="KW-0223">Dioxygenase</keyword>
<dbReference type="SUPFAM" id="SSF51182">
    <property type="entry name" value="RmlC-like cupins"/>
    <property type="match status" value="1"/>
</dbReference>
<comment type="similarity">
    <text evidence="1">Belongs to the cysteine dioxygenase family.</text>
</comment>
<evidence type="ECO:0000313" key="8">
    <source>
        <dbReference type="EMBL" id="TXD87501.1"/>
    </source>
</evidence>
<feature type="binding site" evidence="7">
    <location>
        <position position="75"/>
    </location>
    <ligand>
        <name>Fe cation</name>
        <dbReference type="ChEBI" id="CHEBI:24875"/>
        <note>catalytic</note>
    </ligand>
</feature>
<comment type="caution">
    <text evidence="8">The sequence shown here is derived from an EMBL/GenBank/DDBJ whole genome shotgun (WGS) entry which is preliminary data.</text>
</comment>
<dbReference type="OrthoDB" id="7059163at2"/>
<organism evidence="8 9">
    <name type="scientific">Subsaximicrobium wynnwilliamsii</name>
    <dbReference type="NCBI Taxonomy" id="291179"/>
    <lineage>
        <taxon>Bacteria</taxon>
        <taxon>Pseudomonadati</taxon>
        <taxon>Bacteroidota</taxon>
        <taxon>Flavobacteriia</taxon>
        <taxon>Flavobacteriales</taxon>
        <taxon>Flavobacteriaceae</taxon>
        <taxon>Subsaximicrobium</taxon>
    </lineage>
</organism>
<feature type="binding site" evidence="7">
    <location>
        <position position="77"/>
    </location>
    <ligand>
        <name>Fe cation</name>
        <dbReference type="ChEBI" id="CHEBI:24875"/>
        <note>catalytic</note>
    </ligand>
</feature>
<dbReference type="EMBL" id="VORO01000023">
    <property type="protein sequence ID" value="TXD87501.1"/>
    <property type="molecule type" value="Genomic_DNA"/>
</dbReference>
<evidence type="ECO:0000256" key="5">
    <source>
        <dbReference type="ARBA" id="ARBA00023004"/>
    </source>
</evidence>
<dbReference type="PANTHER" id="PTHR12918">
    <property type="entry name" value="CYSTEINE DIOXYGENASE"/>
    <property type="match status" value="1"/>
</dbReference>
<dbReference type="Gene3D" id="2.60.120.10">
    <property type="entry name" value="Jelly Rolls"/>
    <property type="match status" value="1"/>
</dbReference>
<evidence type="ECO:0000256" key="1">
    <source>
        <dbReference type="ARBA" id="ARBA00006622"/>
    </source>
</evidence>
<dbReference type="InterPro" id="IPR011051">
    <property type="entry name" value="RmlC_Cupin_sf"/>
</dbReference>
<dbReference type="PANTHER" id="PTHR12918:SF1">
    <property type="entry name" value="CYSTEINE DIOXYGENASE TYPE 1"/>
    <property type="match status" value="1"/>
</dbReference>
<dbReference type="Proteomes" id="UP000321578">
    <property type="component" value="Unassembled WGS sequence"/>
</dbReference>
<dbReference type="GO" id="GO:0008198">
    <property type="term" value="F:ferrous iron binding"/>
    <property type="evidence" value="ECO:0007669"/>
    <property type="project" value="TreeGrafter"/>
</dbReference>
<sequence>MLKTPRQIQAFIDALKQAGIADYNGIFNTFDFSEVNFKDFTSWSDKSYTRNCLYHDSDFELILLCWCEGQETSVHNHDGEDCWVRILKGEIEEEFFDFNAEGDLNLLRSQIVTASETTFINDEIALHRLKNNFEGRSMSLHLYAKPIEQCRSYNEANGEFVKKELRYDSEQDVLDGTGTA</sequence>